<reference evidence="1" key="1">
    <citation type="submission" date="2021-01" db="EMBL/GenBank/DDBJ databases">
        <title>Adiantum capillus-veneris genome.</title>
        <authorList>
            <person name="Fang Y."/>
            <person name="Liao Q."/>
        </authorList>
    </citation>
    <scope>NUCLEOTIDE SEQUENCE</scope>
    <source>
        <strain evidence="1">H3</strain>
        <tissue evidence="1">Leaf</tissue>
    </source>
</reference>
<organism evidence="1 2">
    <name type="scientific">Adiantum capillus-veneris</name>
    <name type="common">Maidenhair fern</name>
    <dbReference type="NCBI Taxonomy" id="13818"/>
    <lineage>
        <taxon>Eukaryota</taxon>
        <taxon>Viridiplantae</taxon>
        <taxon>Streptophyta</taxon>
        <taxon>Embryophyta</taxon>
        <taxon>Tracheophyta</taxon>
        <taxon>Polypodiopsida</taxon>
        <taxon>Polypodiidae</taxon>
        <taxon>Polypodiales</taxon>
        <taxon>Pteridineae</taxon>
        <taxon>Pteridaceae</taxon>
        <taxon>Vittarioideae</taxon>
        <taxon>Adiantum</taxon>
    </lineage>
</organism>
<evidence type="ECO:0000313" key="1">
    <source>
        <dbReference type="EMBL" id="KAI5067921.1"/>
    </source>
</evidence>
<dbReference type="Proteomes" id="UP000886520">
    <property type="component" value="Chromosome 16"/>
</dbReference>
<proteinExistence type="predicted"/>
<protein>
    <submittedName>
        <fullName evidence="1">Uncharacterized protein</fullName>
    </submittedName>
</protein>
<evidence type="ECO:0000313" key="2">
    <source>
        <dbReference type="Proteomes" id="UP000886520"/>
    </source>
</evidence>
<gene>
    <name evidence="1" type="ORF">GOP47_0016266</name>
</gene>
<keyword evidence="2" id="KW-1185">Reference proteome</keyword>
<accession>A0A9D4UIF3</accession>
<dbReference type="EMBL" id="JABFUD020000016">
    <property type="protein sequence ID" value="KAI5067921.1"/>
    <property type="molecule type" value="Genomic_DNA"/>
</dbReference>
<dbReference type="AlphaFoldDB" id="A0A9D4UIF3"/>
<comment type="caution">
    <text evidence="1">The sequence shown here is derived from an EMBL/GenBank/DDBJ whole genome shotgun (WGS) entry which is preliminary data.</text>
</comment>
<sequence>MVMQRRRTTRPMGDGYDAILEPKRKCHFQFFHGSQFLLQASTSQERSFIFKMSTTGPGSGVDVVRRMDRDGHEDL</sequence>
<name>A0A9D4UIF3_ADICA</name>